<accession>A0A0C2MJH8</accession>
<sequence>MRFLDKNLGRQIYFLTAYSPQFHPIELLFSKWKQSANSMNLNNSPERLSVRRHQQPKYHKPTVKCGFESRIDTCQDQLKTEFRMKASIIINLNLKFCIHRPN</sequence>
<comment type="caution">
    <text evidence="1">The sequence shown here is derived from an EMBL/GenBank/DDBJ whole genome shotgun (WGS) entry which is preliminary data.</text>
</comment>
<keyword evidence="2" id="KW-1185">Reference proteome</keyword>
<evidence type="ECO:0008006" key="3">
    <source>
        <dbReference type="Google" id="ProtNLM"/>
    </source>
</evidence>
<dbReference type="Proteomes" id="UP000031668">
    <property type="component" value="Unassembled WGS sequence"/>
</dbReference>
<gene>
    <name evidence="1" type="ORF">RF11_15846</name>
</gene>
<dbReference type="EMBL" id="JWZT01005261">
    <property type="protein sequence ID" value="KII61776.1"/>
    <property type="molecule type" value="Genomic_DNA"/>
</dbReference>
<evidence type="ECO:0000313" key="2">
    <source>
        <dbReference type="Proteomes" id="UP000031668"/>
    </source>
</evidence>
<reference evidence="1 2" key="1">
    <citation type="journal article" date="2014" name="Genome Biol. Evol.">
        <title>The genome of the myxosporean Thelohanellus kitauei shows adaptations to nutrient acquisition within its fish host.</title>
        <authorList>
            <person name="Yang Y."/>
            <person name="Xiong J."/>
            <person name="Zhou Z."/>
            <person name="Huo F."/>
            <person name="Miao W."/>
            <person name="Ran C."/>
            <person name="Liu Y."/>
            <person name="Zhang J."/>
            <person name="Feng J."/>
            <person name="Wang M."/>
            <person name="Wang M."/>
            <person name="Wang L."/>
            <person name="Yao B."/>
        </authorList>
    </citation>
    <scope>NUCLEOTIDE SEQUENCE [LARGE SCALE GENOMIC DNA]</scope>
    <source>
        <strain evidence="1">Wuqing</strain>
    </source>
</reference>
<name>A0A0C2MJH8_THEKT</name>
<evidence type="ECO:0000313" key="1">
    <source>
        <dbReference type="EMBL" id="KII61776.1"/>
    </source>
</evidence>
<dbReference type="AlphaFoldDB" id="A0A0C2MJH8"/>
<proteinExistence type="predicted"/>
<organism evidence="1 2">
    <name type="scientific">Thelohanellus kitauei</name>
    <name type="common">Myxosporean</name>
    <dbReference type="NCBI Taxonomy" id="669202"/>
    <lineage>
        <taxon>Eukaryota</taxon>
        <taxon>Metazoa</taxon>
        <taxon>Cnidaria</taxon>
        <taxon>Myxozoa</taxon>
        <taxon>Myxosporea</taxon>
        <taxon>Bivalvulida</taxon>
        <taxon>Platysporina</taxon>
        <taxon>Myxobolidae</taxon>
        <taxon>Thelohanellus</taxon>
    </lineage>
</organism>
<protein>
    <recommendedName>
        <fullName evidence="3">Tc1-like transposase DDE domain-containing protein</fullName>
    </recommendedName>
</protein>